<evidence type="ECO:0000313" key="2">
    <source>
        <dbReference type="Proteomes" id="UP001065549"/>
    </source>
</evidence>
<dbReference type="AlphaFoldDB" id="A0A9J6QZR7"/>
<name>A0A9J6QZR7_9FIRM</name>
<gene>
    <name evidence="1" type="ORF">OBO34_21765</name>
</gene>
<reference evidence="1" key="1">
    <citation type="submission" date="2022-09" db="EMBL/GenBank/DDBJ databases">
        <title>Culturomic study of gut microbiota in children with autism spectrum disorder.</title>
        <authorList>
            <person name="Efimov B.A."/>
            <person name="Chaplin A.V."/>
            <person name="Sokolova S.R."/>
            <person name="Pikina A.P."/>
            <person name="Korzhanova M."/>
            <person name="Belova V."/>
            <person name="Korostin D."/>
        </authorList>
    </citation>
    <scope>NUCLEOTIDE SEQUENCE</scope>
    <source>
        <strain evidence="1">ASD5510</strain>
    </source>
</reference>
<dbReference type="EMBL" id="JAOSHN010000017">
    <property type="protein sequence ID" value="MCU7380946.1"/>
    <property type="molecule type" value="Genomic_DNA"/>
</dbReference>
<evidence type="ECO:0000313" key="1">
    <source>
        <dbReference type="EMBL" id="MCU7380946.1"/>
    </source>
</evidence>
<dbReference type="Proteomes" id="UP001065549">
    <property type="component" value="Unassembled WGS sequence"/>
</dbReference>
<keyword evidence="2" id="KW-1185">Reference proteome</keyword>
<organism evidence="1 2">
    <name type="scientific">Hominibacterium faecale</name>
    <dbReference type="NCBI Taxonomy" id="2839743"/>
    <lineage>
        <taxon>Bacteria</taxon>
        <taxon>Bacillati</taxon>
        <taxon>Bacillota</taxon>
        <taxon>Clostridia</taxon>
        <taxon>Peptostreptococcales</taxon>
        <taxon>Anaerovoracaceae</taxon>
        <taxon>Hominibacterium</taxon>
    </lineage>
</organism>
<dbReference type="RefSeq" id="WP_269478861.1">
    <property type="nucleotide sequence ID" value="NZ_JAOSHN010000017.1"/>
</dbReference>
<proteinExistence type="predicted"/>
<sequence>MSNVIGAIREFIKGCPYLDEFNKGIGVDYLAEDDTAYMIEAVTGKPIVKRYINGDTDRQCIFAFSTREAYGSNVKQNLENIGFFDDFAAWLEECTEKGNLPALGENQTAKKIEVTSTGYAYDTGVDKAQYRIQCRLVYFQKK</sequence>
<accession>A0A9J6QZR7</accession>
<comment type="caution">
    <text evidence="1">The sequence shown here is derived from an EMBL/GenBank/DDBJ whole genome shotgun (WGS) entry which is preliminary data.</text>
</comment>
<protein>
    <submittedName>
        <fullName evidence="1">Chloramphenicol resistance protein</fullName>
    </submittedName>
</protein>